<keyword evidence="8" id="KW-1185">Reference proteome</keyword>
<dbReference type="GO" id="GO:0015970">
    <property type="term" value="P:guanosine tetraphosphate biosynthetic process"/>
    <property type="evidence" value="ECO:0007669"/>
    <property type="project" value="UniProtKB-UniPathway"/>
</dbReference>
<reference evidence="7 8" key="1">
    <citation type="submission" date="2018-12" db="EMBL/GenBank/DDBJ databases">
        <authorList>
            <consortium name="Pathogen Informatics"/>
        </authorList>
    </citation>
    <scope>NUCLEOTIDE SEQUENCE [LARGE SCALE GENOMIC DNA]</scope>
    <source>
        <strain evidence="7 8">NCTC11923</strain>
    </source>
</reference>
<accession>A0A3S4SUF8</accession>
<evidence type="ECO:0000313" key="8">
    <source>
        <dbReference type="Proteomes" id="UP000276899"/>
    </source>
</evidence>
<dbReference type="CDD" id="cd05399">
    <property type="entry name" value="NT_Rel-Spo_like"/>
    <property type="match status" value="1"/>
</dbReference>
<feature type="domain" description="ACT" evidence="4">
    <location>
        <begin position="694"/>
        <end position="768"/>
    </location>
</feature>
<comment type="similarity">
    <text evidence="3">Belongs to the relA/spoT family.</text>
</comment>
<dbReference type="PROSITE" id="PS51831">
    <property type="entry name" value="HD"/>
    <property type="match status" value="1"/>
</dbReference>
<dbReference type="InterPro" id="IPR004095">
    <property type="entry name" value="TGS"/>
</dbReference>
<dbReference type="RefSeq" id="WP_026427492.1">
    <property type="nucleotide sequence ID" value="NZ_CBCRWE010000031.1"/>
</dbReference>
<dbReference type="Proteomes" id="UP000276899">
    <property type="component" value="Chromosome"/>
</dbReference>
<gene>
    <name evidence="7" type="primary">relA</name>
    <name evidence="7" type="ORF">NCTC11923_02003</name>
</gene>
<dbReference type="GO" id="GO:0008728">
    <property type="term" value="F:GTP diphosphokinase activity"/>
    <property type="evidence" value="ECO:0007669"/>
    <property type="project" value="UniProtKB-EC"/>
</dbReference>
<evidence type="ECO:0000256" key="2">
    <source>
        <dbReference type="ARBA" id="ARBA00048244"/>
    </source>
</evidence>
<dbReference type="SMART" id="SM00954">
    <property type="entry name" value="RelA_SpoT"/>
    <property type="match status" value="1"/>
</dbReference>
<dbReference type="InterPro" id="IPR007685">
    <property type="entry name" value="RelA_SpoT"/>
</dbReference>
<dbReference type="FunFam" id="1.10.3210.10:FF:000001">
    <property type="entry name" value="GTP pyrophosphokinase RelA"/>
    <property type="match status" value="1"/>
</dbReference>
<evidence type="ECO:0000313" key="7">
    <source>
        <dbReference type="EMBL" id="VEG75343.1"/>
    </source>
</evidence>
<dbReference type="GO" id="GO:0016787">
    <property type="term" value="F:hydrolase activity"/>
    <property type="evidence" value="ECO:0007669"/>
    <property type="project" value="UniProtKB-KW"/>
</dbReference>
<dbReference type="Gene3D" id="1.10.3210.10">
    <property type="entry name" value="Hypothetical protein af1432"/>
    <property type="match status" value="1"/>
</dbReference>
<dbReference type="STRING" id="1278298.GCA_000428685_00437"/>
<dbReference type="PROSITE" id="PS51671">
    <property type="entry name" value="ACT"/>
    <property type="match status" value="1"/>
</dbReference>
<dbReference type="CDD" id="cd01668">
    <property type="entry name" value="TGS_RSH"/>
    <property type="match status" value="1"/>
</dbReference>
<dbReference type="InterPro" id="IPR012675">
    <property type="entry name" value="Beta-grasp_dom_sf"/>
</dbReference>
<evidence type="ECO:0000256" key="3">
    <source>
        <dbReference type="RuleBase" id="RU003847"/>
    </source>
</evidence>
<dbReference type="Pfam" id="PF02824">
    <property type="entry name" value="TGS"/>
    <property type="match status" value="1"/>
</dbReference>
<dbReference type="Pfam" id="PF19296">
    <property type="entry name" value="RelA_AH_RIS"/>
    <property type="match status" value="1"/>
</dbReference>
<dbReference type="SMART" id="SM00471">
    <property type="entry name" value="HDc"/>
    <property type="match status" value="1"/>
</dbReference>
<dbReference type="InterPro" id="IPR006674">
    <property type="entry name" value="HD_domain"/>
</dbReference>
<evidence type="ECO:0000256" key="1">
    <source>
        <dbReference type="ARBA" id="ARBA00004976"/>
    </source>
</evidence>
<dbReference type="KEGG" id="asla:NCTC11923_02003"/>
<keyword evidence="7" id="KW-0378">Hydrolase</keyword>
<feature type="domain" description="TGS" evidence="6">
    <location>
        <begin position="425"/>
        <end position="488"/>
    </location>
</feature>
<dbReference type="Gene3D" id="3.10.20.30">
    <property type="match status" value="1"/>
</dbReference>
<dbReference type="SUPFAM" id="SSF55021">
    <property type="entry name" value="ACT-like"/>
    <property type="match status" value="1"/>
</dbReference>
<dbReference type="CDD" id="cd00077">
    <property type="entry name" value="HDc"/>
    <property type="match status" value="1"/>
</dbReference>
<dbReference type="FunFam" id="3.10.20.30:FF:000002">
    <property type="entry name" value="GTP pyrophosphokinase (RelA/SpoT)"/>
    <property type="match status" value="1"/>
</dbReference>
<proteinExistence type="inferred from homology"/>
<dbReference type="InterPro" id="IPR033655">
    <property type="entry name" value="TGS_RelA/SpoT"/>
</dbReference>
<feature type="domain" description="HD" evidence="5">
    <location>
        <begin position="80"/>
        <end position="177"/>
    </location>
</feature>
<dbReference type="Pfam" id="PF13291">
    <property type="entry name" value="ACT_4"/>
    <property type="match status" value="1"/>
</dbReference>
<dbReference type="FunFam" id="3.30.460.10:FF:000001">
    <property type="entry name" value="GTP pyrophosphokinase RelA"/>
    <property type="match status" value="1"/>
</dbReference>
<dbReference type="PANTHER" id="PTHR21262">
    <property type="entry name" value="GUANOSINE-3',5'-BIS DIPHOSPHATE 3'-PYROPHOSPHOHYDROLASE"/>
    <property type="match status" value="1"/>
</dbReference>
<protein>
    <submittedName>
        <fullName evidence="7">Bifunctional (P)ppGpp synthase/hydrolase relA</fullName>
    </submittedName>
</protein>
<dbReference type="Pfam" id="PF04607">
    <property type="entry name" value="RelA_SpoT"/>
    <property type="match status" value="1"/>
</dbReference>
<dbReference type="PANTHER" id="PTHR21262:SF31">
    <property type="entry name" value="GTP PYROPHOSPHOKINASE"/>
    <property type="match status" value="1"/>
</dbReference>
<dbReference type="Gene3D" id="3.30.460.10">
    <property type="entry name" value="Beta Polymerase, domain 2"/>
    <property type="match status" value="1"/>
</dbReference>
<sequence>MTETRSATDTTGDSIVPGSRVRSRLAWFGSRGHSTPAAIEPLLRAVRANHPKADTSLIVRAYEVAQKAHDGQRRKSGEPYITHPVAVATILAELGMTPQTLAAAVLHDTVEDTDYSLERLRADFGDEIALLVDGVTKLDKLQYGDAAQAETVRKMIIAMSKDIRVLVIKLGDRLHNARTWKYVSAGSAARKAKETLEIYAPLAHRLGMNTIKWELEDRSFRALYPGVYEEIERMVADRAPAREEYLRQVRLQIEEDLRVNKIKGVVTGRPKHYYSIYQKMIVRGKDFDDIYDLVAVRVIVDSIQDCYAVLGSLHSRWTPMSGRFKDYIAVPKFNLYQSLHTTVVGPGGNPVEIQIRTHEMHRMAEYGVAAHWKYKEDPNASGPSPLGGGKEGDGSEMGWLRQLLDWQKETQDPAEFLDALRYEMAGTQVYVFTPKGDVRSLPSGATPVDFAYAVHTEVGHRTVGARVNGRLVPLDTRLENGDTVEVFTSKAANAGPSRDWLSFVGSTRARNKIRSWFSKERREEAIEEGKGAIARAMRKKDLPIQRLMSHDSLMDVAKTLDKGDIDGLYAAVGEGHVSAQHVVDTLVSAMGGEDGAEETLAEGILPTRATSQRRHRTTDSGVVVAGMDAGDVYVKLARCCTPMPGDPIMGFITRGSGISVHRADCQNVAQLQREPERLVGVAWAERAQSAYLVQVEVEALDRGGLLVDITRALAEGHVNLISANISTSRDRVVKGRFVVELAEAGHLDHTLAALRRIDGIFEARRSLSSARPVKG</sequence>
<evidence type="ECO:0000259" key="5">
    <source>
        <dbReference type="PROSITE" id="PS51831"/>
    </source>
</evidence>
<dbReference type="SUPFAM" id="SSF109604">
    <property type="entry name" value="HD-domain/PDEase-like"/>
    <property type="match status" value="1"/>
</dbReference>
<dbReference type="InterPro" id="IPR045600">
    <property type="entry name" value="RelA/SpoT_AH_RIS"/>
</dbReference>
<comment type="function">
    <text evidence="3">In eubacteria ppGpp (guanosine 3'-diphosphate 5'-diphosphate) is a mediator of the stringent response that coordinates a variety of cellular activities in response to changes in nutritional abundance.</text>
</comment>
<comment type="pathway">
    <text evidence="1">Purine metabolism; ppGpp biosynthesis; ppGpp from GTP: step 1/2.</text>
</comment>
<dbReference type="InterPro" id="IPR045865">
    <property type="entry name" value="ACT-like_dom_sf"/>
</dbReference>
<dbReference type="InterPro" id="IPR004811">
    <property type="entry name" value="RelA/Spo_fam"/>
</dbReference>
<organism evidence="7 8">
    <name type="scientific">Actinomyces slackii</name>
    <dbReference type="NCBI Taxonomy" id="52774"/>
    <lineage>
        <taxon>Bacteria</taxon>
        <taxon>Bacillati</taxon>
        <taxon>Actinomycetota</taxon>
        <taxon>Actinomycetes</taxon>
        <taxon>Actinomycetales</taxon>
        <taxon>Actinomycetaceae</taxon>
        <taxon>Actinomyces</taxon>
    </lineage>
</organism>
<dbReference type="InterPro" id="IPR012676">
    <property type="entry name" value="TGS-like"/>
</dbReference>
<dbReference type="UniPathway" id="UPA00908">
    <property type="reaction ID" value="UER00884"/>
</dbReference>
<evidence type="ECO:0000259" key="6">
    <source>
        <dbReference type="PROSITE" id="PS51880"/>
    </source>
</evidence>
<comment type="catalytic activity">
    <reaction evidence="2">
        <text>GTP + ATP = guanosine 3'-diphosphate 5'-triphosphate + AMP</text>
        <dbReference type="Rhea" id="RHEA:22088"/>
        <dbReference type="ChEBI" id="CHEBI:30616"/>
        <dbReference type="ChEBI" id="CHEBI:37565"/>
        <dbReference type="ChEBI" id="CHEBI:142410"/>
        <dbReference type="ChEBI" id="CHEBI:456215"/>
        <dbReference type="EC" id="2.7.6.5"/>
    </reaction>
</comment>
<dbReference type="SUPFAM" id="SSF81271">
    <property type="entry name" value="TGS-like"/>
    <property type="match status" value="1"/>
</dbReference>
<dbReference type="Pfam" id="PF13328">
    <property type="entry name" value="HD_4"/>
    <property type="match status" value="1"/>
</dbReference>
<dbReference type="EMBL" id="LR134363">
    <property type="protein sequence ID" value="VEG75343.1"/>
    <property type="molecule type" value="Genomic_DNA"/>
</dbReference>
<dbReference type="CDD" id="cd04876">
    <property type="entry name" value="ACT_RelA-SpoT"/>
    <property type="match status" value="1"/>
</dbReference>
<dbReference type="AlphaFoldDB" id="A0A3S4SUF8"/>
<dbReference type="InterPro" id="IPR002912">
    <property type="entry name" value="ACT_dom"/>
</dbReference>
<evidence type="ECO:0000259" key="4">
    <source>
        <dbReference type="PROSITE" id="PS51671"/>
    </source>
</evidence>
<dbReference type="GO" id="GO:0005886">
    <property type="term" value="C:plasma membrane"/>
    <property type="evidence" value="ECO:0007669"/>
    <property type="project" value="TreeGrafter"/>
</dbReference>
<name>A0A3S4SUF8_9ACTO</name>
<dbReference type="SUPFAM" id="SSF81301">
    <property type="entry name" value="Nucleotidyltransferase"/>
    <property type="match status" value="1"/>
</dbReference>
<dbReference type="InterPro" id="IPR043519">
    <property type="entry name" value="NT_sf"/>
</dbReference>
<dbReference type="NCBIfam" id="TIGR00691">
    <property type="entry name" value="spoT_relA"/>
    <property type="match status" value="1"/>
</dbReference>
<dbReference type="InterPro" id="IPR003607">
    <property type="entry name" value="HD/PDEase_dom"/>
</dbReference>
<dbReference type="PROSITE" id="PS51880">
    <property type="entry name" value="TGS"/>
    <property type="match status" value="1"/>
</dbReference>
<dbReference type="Gene3D" id="3.30.70.260">
    <property type="match status" value="1"/>
</dbReference>